<keyword evidence="2" id="KW-1185">Reference proteome</keyword>
<dbReference type="PANTHER" id="PTHR10000">
    <property type="entry name" value="PHOSPHOSERINE PHOSPHATASE"/>
    <property type="match status" value="1"/>
</dbReference>
<sequence>QDYLDIQKFADNRQAYFQIESTDGSHTIDRFVPNEAQMENYLVNSPLFIHDKMPEEVELIKPIINGSKRKLDSLQQNLPLDLKTNLDVVRGAWYNLEFMSKKATKGSGLQKISEFLNIDLNSSMAIGDQGNDLSMFEKSGISVAMGNASKDIQNKADFVTKNNNEAGVGYAISKFVI</sequence>
<reference evidence="1 2" key="1">
    <citation type="journal article" date="2014" name="Antonie Van Leeuwenhoek">
        <title>Oenococcus alcoholitolerans sp. nov., a lactic acid bacteria isolated from cachaca and ethanol fermentation processes.</title>
        <authorList>
            <person name="Badotti F."/>
            <person name="Moreira A.P."/>
            <person name="Tonon L.A."/>
            <person name="de Lucena B.T."/>
            <person name="Gomes Fde C."/>
            <person name="Kruger R."/>
            <person name="Thompson C.C."/>
            <person name="de Morais M.A.Jr."/>
            <person name="Rosa C.A."/>
            <person name="Thompson F.L."/>
        </authorList>
    </citation>
    <scope>NUCLEOTIDE SEQUENCE [LARGE SCALE GENOMIC DNA]</scope>
    <source>
        <strain evidence="1 2">UFRJ-M7.2.18</strain>
    </source>
</reference>
<accession>A0ABR4XRV0</accession>
<organism evidence="1 2">
    <name type="scientific">Oenococcus alcoholitolerans</name>
    <dbReference type="NCBI Taxonomy" id="931074"/>
    <lineage>
        <taxon>Bacteria</taxon>
        <taxon>Bacillati</taxon>
        <taxon>Bacillota</taxon>
        <taxon>Bacilli</taxon>
        <taxon>Lactobacillales</taxon>
        <taxon>Lactobacillaceae</taxon>
        <taxon>Oenococcus</taxon>
    </lineage>
</organism>
<name>A0ABR4XRV0_9LACO</name>
<dbReference type="Gene3D" id="3.40.50.1000">
    <property type="entry name" value="HAD superfamily/HAD-like"/>
    <property type="match status" value="1"/>
</dbReference>
<dbReference type="SUPFAM" id="SSF56784">
    <property type="entry name" value="HAD-like"/>
    <property type="match status" value="1"/>
</dbReference>
<dbReference type="GO" id="GO:0016787">
    <property type="term" value="F:hydrolase activity"/>
    <property type="evidence" value="ECO:0007669"/>
    <property type="project" value="UniProtKB-KW"/>
</dbReference>
<dbReference type="EMBL" id="AXCV01000164">
    <property type="protein sequence ID" value="KGO31896.1"/>
    <property type="molecule type" value="Genomic_DNA"/>
</dbReference>
<gene>
    <name evidence="1" type="ORF">Q757_04335</name>
</gene>
<comment type="caution">
    <text evidence="1">The sequence shown here is derived from an EMBL/GenBank/DDBJ whole genome shotgun (WGS) entry which is preliminary data.</text>
</comment>
<dbReference type="Proteomes" id="UP000030023">
    <property type="component" value="Unassembled WGS sequence"/>
</dbReference>
<protein>
    <submittedName>
        <fullName evidence="1">HAD family hydrolase</fullName>
    </submittedName>
</protein>
<dbReference type="PANTHER" id="PTHR10000:SF8">
    <property type="entry name" value="HAD SUPERFAMILY HYDROLASE-LIKE, TYPE 3"/>
    <property type="match status" value="1"/>
</dbReference>
<evidence type="ECO:0000313" key="1">
    <source>
        <dbReference type="EMBL" id="KGO31896.1"/>
    </source>
</evidence>
<dbReference type="Pfam" id="PF08282">
    <property type="entry name" value="Hydrolase_3"/>
    <property type="match status" value="1"/>
</dbReference>
<proteinExistence type="predicted"/>
<dbReference type="Gene3D" id="3.30.1240.10">
    <property type="match status" value="1"/>
</dbReference>
<evidence type="ECO:0000313" key="2">
    <source>
        <dbReference type="Proteomes" id="UP000030023"/>
    </source>
</evidence>
<keyword evidence="1" id="KW-0378">Hydrolase</keyword>
<dbReference type="InterPro" id="IPR036412">
    <property type="entry name" value="HAD-like_sf"/>
</dbReference>
<dbReference type="InterPro" id="IPR023214">
    <property type="entry name" value="HAD_sf"/>
</dbReference>
<feature type="non-terminal residue" evidence="1">
    <location>
        <position position="1"/>
    </location>
</feature>